<keyword evidence="3 6" id="KW-0133">Cell shape</keyword>
<dbReference type="InterPro" id="IPR038063">
    <property type="entry name" value="Transpep_catalytic_dom"/>
</dbReference>
<feature type="domain" description="L,D-TPase catalytic" evidence="9">
    <location>
        <begin position="249"/>
        <end position="357"/>
    </location>
</feature>
<feature type="active site" description="Proton donor/acceptor" evidence="6">
    <location>
        <position position="319"/>
    </location>
</feature>
<dbReference type="PROSITE" id="PS52029">
    <property type="entry name" value="LD_TPASE"/>
    <property type="match status" value="1"/>
</dbReference>
<dbReference type="GO" id="GO:0005576">
    <property type="term" value="C:extracellular region"/>
    <property type="evidence" value="ECO:0007669"/>
    <property type="project" value="TreeGrafter"/>
</dbReference>
<dbReference type="CDD" id="cd16913">
    <property type="entry name" value="YkuD_like"/>
    <property type="match status" value="1"/>
</dbReference>
<dbReference type="AlphaFoldDB" id="A0A2T4UHL6"/>
<comment type="pathway">
    <text evidence="1 6">Cell wall biogenesis; peptidoglycan biosynthesis.</text>
</comment>
<protein>
    <recommendedName>
        <fullName evidence="9">L,D-TPase catalytic domain-containing protein</fullName>
    </recommendedName>
</protein>
<feature type="active site" description="Nucleophile" evidence="6">
    <location>
        <position position="333"/>
    </location>
</feature>
<dbReference type="UniPathway" id="UPA00219"/>
<dbReference type="Gene3D" id="2.40.440.10">
    <property type="entry name" value="L,D-transpeptidase catalytic domain-like"/>
    <property type="match status" value="1"/>
</dbReference>
<evidence type="ECO:0000256" key="8">
    <source>
        <dbReference type="SAM" id="SignalP"/>
    </source>
</evidence>
<proteinExistence type="predicted"/>
<dbReference type="GO" id="GO:0016740">
    <property type="term" value="F:transferase activity"/>
    <property type="evidence" value="ECO:0007669"/>
    <property type="project" value="UniProtKB-KW"/>
</dbReference>
<evidence type="ECO:0000256" key="3">
    <source>
        <dbReference type="ARBA" id="ARBA00022960"/>
    </source>
</evidence>
<keyword evidence="11" id="KW-1185">Reference proteome</keyword>
<dbReference type="OrthoDB" id="8887048at2"/>
<feature type="region of interest" description="Disordered" evidence="7">
    <location>
        <begin position="153"/>
        <end position="180"/>
    </location>
</feature>
<dbReference type="Pfam" id="PF03734">
    <property type="entry name" value="YkuD"/>
    <property type="match status" value="1"/>
</dbReference>
<dbReference type="GO" id="GO:0071555">
    <property type="term" value="P:cell wall organization"/>
    <property type="evidence" value="ECO:0007669"/>
    <property type="project" value="UniProtKB-UniRule"/>
</dbReference>
<dbReference type="InterPro" id="IPR036365">
    <property type="entry name" value="PGBD-like_sf"/>
</dbReference>
<dbReference type="GO" id="GO:0071972">
    <property type="term" value="F:peptidoglycan L,D-transpeptidase activity"/>
    <property type="evidence" value="ECO:0007669"/>
    <property type="project" value="TreeGrafter"/>
</dbReference>
<evidence type="ECO:0000256" key="5">
    <source>
        <dbReference type="ARBA" id="ARBA00023316"/>
    </source>
</evidence>
<keyword evidence="4 6" id="KW-0573">Peptidoglycan synthesis</keyword>
<keyword evidence="2" id="KW-0808">Transferase</keyword>
<dbReference type="PANTHER" id="PTHR30582:SF2">
    <property type="entry name" value="L,D-TRANSPEPTIDASE YCIB-RELATED"/>
    <property type="match status" value="1"/>
</dbReference>
<dbReference type="Gene3D" id="1.10.101.10">
    <property type="entry name" value="PGBD-like superfamily/PGBD"/>
    <property type="match status" value="1"/>
</dbReference>
<name>A0A2T4UHL6_9ACTN</name>
<dbReference type="SUPFAM" id="SSF47090">
    <property type="entry name" value="PGBD-like"/>
    <property type="match status" value="1"/>
</dbReference>
<dbReference type="Pfam" id="PF01471">
    <property type="entry name" value="PG_binding_1"/>
    <property type="match status" value="1"/>
</dbReference>
<reference evidence="10 11" key="1">
    <citation type="submission" date="2018-03" db="EMBL/GenBank/DDBJ databases">
        <title>Aquarubrobacter algicola gen. nov., sp. nov., a novel actinobacterium isolated from shallow eutrophic lake during the end of cyanobacterial harmful algal blooms.</title>
        <authorList>
            <person name="Chun S.J."/>
        </authorList>
    </citation>
    <scope>NUCLEOTIDE SEQUENCE [LARGE SCALE GENOMIC DNA]</scope>
    <source>
        <strain evidence="10 11">Seoho-28</strain>
    </source>
</reference>
<comment type="caution">
    <text evidence="10">The sequence shown here is derived from an EMBL/GenBank/DDBJ whole genome shotgun (WGS) entry which is preliminary data.</text>
</comment>
<dbReference type="SMART" id="SM00909">
    <property type="entry name" value="Germane"/>
    <property type="match status" value="1"/>
</dbReference>
<dbReference type="PANTHER" id="PTHR30582">
    <property type="entry name" value="L,D-TRANSPEPTIDASE"/>
    <property type="match status" value="1"/>
</dbReference>
<organism evidence="10 11">
    <name type="scientific">Paraconexibacter algicola</name>
    <dbReference type="NCBI Taxonomy" id="2133960"/>
    <lineage>
        <taxon>Bacteria</taxon>
        <taxon>Bacillati</taxon>
        <taxon>Actinomycetota</taxon>
        <taxon>Thermoleophilia</taxon>
        <taxon>Solirubrobacterales</taxon>
        <taxon>Paraconexibacteraceae</taxon>
        <taxon>Paraconexibacter</taxon>
    </lineage>
</organism>
<evidence type="ECO:0000256" key="6">
    <source>
        <dbReference type="PROSITE-ProRule" id="PRU01373"/>
    </source>
</evidence>
<sequence length="357" mass="38079">MRAVRPAALGLAVLALVPASAAASEKVKLYYTTGEQFRTVTRTLPAGGSTVLPTLKALLRGPTAAERAKGIDTQLPKGVTVSSFTVTGKGEVRLTMSKRLLQGIPADADERTSDQTSLLRARLGQLIYTVTQFGDITSARVLVGGKVVQDDLQREDYQPPKPSLGNTPTTPAEPGPAVPGTREIQQRLADLRFLPQDAVDGLNGYRTTQAVMAFQAWHGLQRDGVAGPMTQAKLAKAGVPQPRLGGPPRRIEVFRDKGVILLVSGGRTVRAIHVSTGAGANATPTGRYTVSRKELRSWSVPYRVYLPYASYFNQGIAFHEWSDVPAFPASHGCVRIPSPEAPGVYAFAKTGTAVVVA</sequence>
<keyword evidence="8" id="KW-0732">Signal</keyword>
<dbReference type="Pfam" id="PF10646">
    <property type="entry name" value="Germane"/>
    <property type="match status" value="1"/>
</dbReference>
<dbReference type="InterPro" id="IPR002477">
    <property type="entry name" value="Peptidoglycan-bd-like"/>
</dbReference>
<evidence type="ECO:0000256" key="7">
    <source>
        <dbReference type="SAM" id="MobiDB-lite"/>
    </source>
</evidence>
<keyword evidence="5 6" id="KW-0961">Cell wall biogenesis/degradation</keyword>
<dbReference type="EMBL" id="PYYB01000001">
    <property type="protein sequence ID" value="PTL58730.1"/>
    <property type="molecule type" value="Genomic_DNA"/>
</dbReference>
<evidence type="ECO:0000256" key="4">
    <source>
        <dbReference type="ARBA" id="ARBA00022984"/>
    </source>
</evidence>
<evidence type="ECO:0000256" key="1">
    <source>
        <dbReference type="ARBA" id="ARBA00004752"/>
    </source>
</evidence>
<gene>
    <name evidence="10" type="ORF">C7Y72_03240</name>
</gene>
<dbReference type="RefSeq" id="WP_107567167.1">
    <property type="nucleotide sequence ID" value="NZ_PYYB01000001.1"/>
</dbReference>
<dbReference type="InterPro" id="IPR019606">
    <property type="entry name" value="GerMN"/>
</dbReference>
<dbReference type="InterPro" id="IPR036366">
    <property type="entry name" value="PGBDSf"/>
</dbReference>
<evidence type="ECO:0000313" key="10">
    <source>
        <dbReference type="EMBL" id="PTL58730.1"/>
    </source>
</evidence>
<accession>A0A2T4UHL6</accession>
<dbReference type="InterPro" id="IPR005490">
    <property type="entry name" value="LD_TPept_cat_dom"/>
</dbReference>
<feature type="signal peptide" evidence="8">
    <location>
        <begin position="1"/>
        <end position="23"/>
    </location>
</feature>
<evidence type="ECO:0000259" key="9">
    <source>
        <dbReference type="PROSITE" id="PS52029"/>
    </source>
</evidence>
<dbReference type="SUPFAM" id="SSF141523">
    <property type="entry name" value="L,D-transpeptidase catalytic domain-like"/>
    <property type="match status" value="1"/>
</dbReference>
<dbReference type="InterPro" id="IPR050979">
    <property type="entry name" value="LD-transpeptidase"/>
</dbReference>
<feature type="chain" id="PRO_5039310382" description="L,D-TPase catalytic domain-containing protein" evidence="8">
    <location>
        <begin position="24"/>
        <end position="357"/>
    </location>
</feature>
<dbReference type="GO" id="GO:0008360">
    <property type="term" value="P:regulation of cell shape"/>
    <property type="evidence" value="ECO:0007669"/>
    <property type="project" value="UniProtKB-UniRule"/>
</dbReference>
<dbReference type="Proteomes" id="UP000240739">
    <property type="component" value="Unassembled WGS sequence"/>
</dbReference>
<evidence type="ECO:0000256" key="2">
    <source>
        <dbReference type="ARBA" id="ARBA00022679"/>
    </source>
</evidence>
<evidence type="ECO:0000313" key="11">
    <source>
        <dbReference type="Proteomes" id="UP000240739"/>
    </source>
</evidence>
<dbReference type="GO" id="GO:0018104">
    <property type="term" value="P:peptidoglycan-protein cross-linking"/>
    <property type="evidence" value="ECO:0007669"/>
    <property type="project" value="TreeGrafter"/>
</dbReference>